<dbReference type="AlphaFoldDB" id="A0A0E9VPA7"/>
<sequence>MLLLFNLLFICLPPSLSTVCQL</sequence>
<evidence type="ECO:0000256" key="1">
    <source>
        <dbReference type="SAM" id="SignalP"/>
    </source>
</evidence>
<keyword evidence="1" id="KW-0732">Signal</keyword>
<dbReference type="EMBL" id="GBXM01028613">
    <property type="protein sequence ID" value="JAH79964.1"/>
    <property type="molecule type" value="Transcribed_RNA"/>
</dbReference>
<protein>
    <submittedName>
        <fullName evidence="2">Uncharacterized protein</fullName>
    </submittedName>
</protein>
<reference evidence="2" key="2">
    <citation type="journal article" date="2015" name="Fish Shellfish Immunol.">
        <title>Early steps in the European eel (Anguilla anguilla)-Vibrio vulnificus interaction in the gills: Role of the RtxA13 toxin.</title>
        <authorList>
            <person name="Callol A."/>
            <person name="Pajuelo D."/>
            <person name="Ebbesson L."/>
            <person name="Teles M."/>
            <person name="MacKenzie S."/>
            <person name="Amaro C."/>
        </authorList>
    </citation>
    <scope>NUCLEOTIDE SEQUENCE</scope>
</reference>
<organism evidence="2">
    <name type="scientific">Anguilla anguilla</name>
    <name type="common">European freshwater eel</name>
    <name type="synonym">Muraena anguilla</name>
    <dbReference type="NCBI Taxonomy" id="7936"/>
    <lineage>
        <taxon>Eukaryota</taxon>
        <taxon>Metazoa</taxon>
        <taxon>Chordata</taxon>
        <taxon>Craniata</taxon>
        <taxon>Vertebrata</taxon>
        <taxon>Euteleostomi</taxon>
        <taxon>Actinopterygii</taxon>
        <taxon>Neopterygii</taxon>
        <taxon>Teleostei</taxon>
        <taxon>Anguilliformes</taxon>
        <taxon>Anguillidae</taxon>
        <taxon>Anguilla</taxon>
    </lineage>
</organism>
<proteinExistence type="predicted"/>
<evidence type="ECO:0000313" key="2">
    <source>
        <dbReference type="EMBL" id="JAH79964.1"/>
    </source>
</evidence>
<accession>A0A0E9VPA7</accession>
<name>A0A0E9VPA7_ANGAN</name>
<reference evidence="2" key="1">
    <citation type="submission" date="2014-11" db="EMBL/GenBank/DDBJ databases">
        <authorList>
            <person name="Amaro Gonzalez C."/>
        </authorList>
    </citation>
    <scope>NUCLEOTIDE SEQUENCE</scope>
</reference>
<feature type="signal peptide" evidence="1">
    <location>
        <begin position="1"/>
        <end position="17"/>
    </location>
</feature>
<feature type="chain" id="PRO_5002433780" evidence="1">
    <location>
        <begin position="18"/>
        <end position="22"/>
    </location>
</feature>